<feature type="binding site" evidence="3">
    <location>
        <begin position="12"/>
        <end position="17"/>
    </location>
    <ligand>
        <name>ATP</name>
        <dbReference type="ChEBI" id="CHEBI:30616"/>
    </ligand>
</feature>
<reference evidence="6" key="1">
    <citation type="submission" date="2016-10" db="EMBL/GenBank/DDBJ databases">
        <authorList>
            <person name="Varghese N."/>
            <person name="Submissions S."/>
        </authorList>
    </citation>
    <scope>NUCLEOTIDE SEQUENCE [LARGE SCALE GENOMIC DNA]</scope>
    <source>
        <strain evidence="6">930I</strain>
    </source>
</reference>
<dbReference type="RefSeq" id="WP_092615776.1">
    <property type="nucleotide sequence ID" value="NZ_FNCV01000002.1"/>
</dbReference>
<evidence type="ECO:0000313" key="5">
    <source>
        <dbReference type="EMBL" id="SDG71019.1"/>
    </source>
</evidence>
<dbReference type="GO" id="GO:0006096">
    <property type="term" value="P:glycolytic process"/>
    <property type="evidence" value="ECO:0007669"/>
    <property type="project" value="UniProtKB-UniRule"/>
</dbReference>
<accession>A0A1G7WGZ8</accession>
<dbReference type="OrthoDB" id="9800595at2"/>
<dbReference type="InterPro" id="IPR003836">
    <property type="entry name" value="Glucokinase"/>
</dbReference>
<dbReference type="CDD" id="cd24008">
    <property type="entry name" value="ASKHA_NBD_GLK"/>
    <property type="match status" value="1"/>
</dbReference>
<comment type="similarity">
    <text evidence="3 4">Belongs to the bacterial glucokinase family.</text>
</comment>
<dbReference type="GO" id="GO:0005524">
    <property type="term" value="F:ATP binding"/>
    <property type="evidence" value="ECO:0007669"/>
    <property type="project" value="UniProtKB-UniRule"/>
</dbReference>
<evidence type="ECO:0000256" key="3">
    <source>
        <dbReference type="HAMAP-Rule" id="MF_00524"/>
    </source>
</evidence>
<dbReference type="Gene3D" id="3.40.367.20">
    <property type="match status" value="1"/>
</dbReference>
<dbReference type="GO" id="GO:0004340">
    <property type="term" value="F:glucokinase activity"/>
    <property type="evidence" value="ECO:0007669"/>
    <property type="project" value="UniProtKB-UniRule"/>
</dbReference>
<dbReference type="GO" id="GO:0005829">
    <property type="term" value="C:cytosol"/>
    <property type="evidence" value="ECO:0007669"/>
    <property type="project" value="TreeGrafter"/>
</dbReference>
<keyword evidence="6" id="KW-1185">Reference proteome</keyword>
<dbReference type="InterPro" id="IPR043129">
    <property type="entry name" value="ATPase_NBD"/>
</dbReference>
<dbReference type="AlphaFoldDB" id="A0A1G7WGZ8"/>
<dbReference type="HAMAP" id="MF_00524">
    <property type="entry name" value="Glucokinase"/>
    <property type="match status" value="1"/>
</dbReference>
<comment type="catalytic activity">
    <reaction evidence="3">
        <text>D-glucose + ATP = D-glucose 6-phosphate + ADP + H(+)</text>
        <dbReference type="Rhea" id="RHEA:17825"/>
        <dbReference type="ChEBI" id="CHEBI:4167"/>
        <dbReference type="ChEBI" id="CHEBI:15378"/>
        <dbReference type="ChEBI" id="CHEBI:30616"/>
        <dbReference type="ChEBI" id="CHEBI:61548"/>
        <dbReference type="ChEBI" id="CHEBI:456216"/>
        <dbReference type="EC" id="2.7.1.2"/>
    </reaction>
</comment>
<sequence length="335" mass="33710">MPPDRAAPRLLADIGGTNVRFALAPSDGPGEGPAFAHLRALKVADFPDLAGAARAYLDAVRPPTPPASGCIAVAGPVGGNLLTLTNHAGWRIDLQATAAALGLTRLTAVNDFVANAHAVAGLGGDDLLTLRRGAPDGAAPRLVMGPGTGLGVALLVPCPEAPGGWHAVATEGGHASIAAQDDAEWALLADLRRRFGHVSAERVASGPGLVNLYGACCRRAGRAPAEEMHAAAISAAAVDGSDPQARAALDAFFAFLGNAAGSLALATGARGGVWLMGGILPRLAEALTASAFFERFTAKGRFADWLGQVPVHLVTHPAPALVGLAGAEDDGAADD</sequence>
<dbReference type="Pfam" id="PF02685">
    <property type="entry name" value="Glucokinase"/>
    <property type="match status" value="1"/>
</dbReference>
<dbReference type="Gene3D" id="3.30.420.40">
    <property type="match status" value="1"/>
</dbReference>
<dbReference type="NCBIfam" id="TIGR00749">
    <property type="entry name" value="glk"/>
    <property type="match status" value="1"/>
</dbReference>
<dbReference type="Proteomes" id="UP000217076">
    <property type="component" value="Unassembled WGS sequence"/>
</dbReference>
<evidence type="ECO:0000256" key="2">
    <source>
        <dbReference type="ARBA" id="ARBA00022777"/>
    </source>
</evidence>
<dbReference type="SUPFAM" id="SSF53067">
    <property type="entry name" value="Actin-like ATPase domain"/>
    <property type="match status" value="1"/>
</dbReference>
<keyword evidence="3" id="KW-0067">ATP-binding</keyword>
<proteinExistence type="inferred from homology"/>
<name>A0A1G7WGZ8_9PROT</name>
<dbReference type="EC" id="2.7.1.2" evidence="3"/>
<dbReference type="PANTHER" id="PTHR47690:SF1">
    <property type="entry name" value="GLUCOKINASE"/>
    <property type="match status" value="1"/>
</dbReference>
<dbReference type="InterPro" id="IPR050201">
    <property type="entry name" value="Bacterial_glucokinase"/>
</dbReference>
<comment type="subcellular location">
    <subcellularLocation>
        <location evidence="3">Cytoplasm</location>
    </subcellularLocation>
</comment>
<gene>
    <name evidence="3" type="primary">glk</name>
    <name evidence="5" type="ORF">SAMN05421742_102189</name>
</gene>
<organism evidence="5 6">
    <name type="scientific">Roseospirillum parvum</name>
    <dbReference type="NCBI Taxonomy" id="83401"/>
    <lineage>
        <taxon>Bacteria</taxon>
        <taxon>Pseudomonadati</taxon>
        <taxon>Pseudomonadota</taxon>
        <taxon>Alphaproteobacteria</taxon>
        <taxon>Rhodospirillales</taxon>
        <taxon>Rhodospirillaceae</taxon>
        <taxon>Roseospirillum</taxon>
    </lineage>
</organism>
<keyword evidence="2 3" id="KW-0418">Kinase</keyword>
<dbReference type="STRING" id="83401.SAMN05421742_102189"/>
<dbReference type="PANTHER" id="PTHR47690">
    <property type="entry name" value="GLUCOKINASE"/>
    <property type="match status" value="1"/>
</dbReference>
<evidence type="ECO:0000256" key="1">
    <source>
        <dbReference type="ARBA" id="ARBA00022679"/>
    </source>
</evidence>
<keyword evidence="3" id="KW-0963">Cytoplasm</keyword>
<keyword evidence="3" id="KW-0324">Glycolysis</keyword>
<protein>
    <recommendedName>
        <fullName evidence="3">Glucokinase</fullName>
        <ecNumber evidence="3">2.7.1.2</ecNumber>
    </recommendedName>
    <alternativeName>
        <fullName evidence="3">Glucose kinase</fullName>
    </alternativeName>
</protein>
<dbReference type="EMBL" id="FNCV01000002">
    <property type="protein sequence ID" value="SDG71019.1"/>
    <property type="molecule type" value="Genomic_DNA"/>
</dbReference>
<dbReference type="GO" id="GO:0005536">
    <property type="term" value="F:D-glucose binding"/>
    <property type="evidence" value="ECO:0007669"/>
    <property type="project" value="InterPro"/>
</dbReference>
<keyword evidence="1 3" id="KW-0808">Transferase</keyword>
<evidence type="ECO:0000313" key="6">
    <source>
        <dbReference type="Proteomes" id="UP000217076"/>
    </source>
</evidence>
<keyword evidence="3" id="KW-0547">Nucleotide-binding</keyword>
<evidence type="ECO:0000256" key="4">
    <source>
        <dbReference type="RuleBase" id="RU004046"/>
    </source>
</evidence>